<evidence type="ECO:0000313" key="2">
    <source>
        <dbReference type="Proteomes" id="UP001621713"/>
    </source>
</evidence>
<accession>A0ABW8PK03</accession>
<gene>
    <name evidence="1" type="ORF">V3467_13715</name>
</gene>
<evidence type="ECO:0000313" key="1">
    <source>
        <dbReference type="EMBL" id="MFK7004892.1"/>
    </source>
</evidence>
<keyword evidence="2" id="KW-1185">Reference proteome</keyword>
<comment type="caution">
    <text evidence="1">The sequence shown here is derived from an EMBL/GenBank/DDBJ whole genome shotgun (WGS) entry which is preliminary data.</text>
</comment>
<dbReference type="EMBL" id="JAZHOJ010000069">
    <property type="protein sequence ID" value="MFK7004892.1"/>
    <property type="molecule type" value="Genomic_DNA"/>
</dbReference>
<organism evidence="1 2">
    <name type="scientific">Flavobacterium covae</name>
    <dbReference type="NCBI Taxonomy" id="2906076"/>
    <lineage>
        <taxon>Bacteria</taxon>
        <taxon>Pseudomonadati</taxon>
        <taxon>Bacteroidota</taxon>
        <taxon>Flavobacteriia</taxon>
        <taxon>Flavobacteriales</taxon>
        <taxon>Flavobacteriaceae</taxon>
        <taxon>Flavobacterium</taxon>
    </lineage>
</organism>
<sequence length="146" mass="17464">MRSKQDIENDFEWWITCIPDKINRLEELIPQSIFEKLDYSIESFNILEEYLLSKYTFEQVKNNPEFHDCLASYLGTTYRRNIQKSEWYVELENEKDAFYGIPILRVPNLITFEPHSYVTTLLDRKKGNLLSSTVERHKKYLSETPA</sequence>
<name>A0ABW8PK03_9FLAO</name>
<dbReference type="RefSeq" id="WP_088420527.1">
    <property type="nucleotide sequence ID" value="NZ_JALDSR010000093.1"/>
</dbReference>
<dbReference type="Proteomes" id="UP001621713">
    <property type="component" value="Unassembled WGS sequence"/>
</dbReference>
<reference evidence="1 2" key="1">
    <citation type="submission" date="2024-02" db="EMBL/GenBank/DDBJ databases">
        <title>Comparative Genomic Analysis of Flavobacterium Species Causing Columnaris Disease of Freshwater Fish in Thailand: Insights into Virulence and Resistance Mechanisms.</title>
        <authorList>
            <person name="Nguyen D."/>
            <person name="Chokmangmeepisarn P."/>
            <person name="Khianchaikhan K."/>
            <person name="Morishita M."/>
            <person name="Bunnoy A."/>
            <person name="Rodkhum C."/>
        </authorList>
    </citation>
    <scope>NUCLEOTIDE SEQUENCE [LARGE SCALE GENOMIC DNA]</scope>
    <source>
        <strain evidence="1 2">PCBSB2203</strain>
    </source>
</reference>
<proteinExistence type="predicted"/>
<protein>
    <submittedName>
        <fullName evidence="1">Uncharacterized protein</fullName>
    </submittedName>
</protein>